<dbReference type="GO" id="GO:0006315">
    <property type="term" value="P:homing of group II introns"/>
    <property type="evidence" value="ECO:0007669"/>
    <property type="project" value="TreeGrafter"/>
</dbReference>
<proteinExistence type="predicted"/>
<dbReference type="GO" id="GO:0090615">
    <property type="term" value="P:mitochondrial mRNA processing"/>
    <property type="evidence" value="ECO:0007669"/>
    <property type="project" value="TreeGrafter"/>
</dbReference>
<dbReference type="EMBL" id="MN613583">
    <property type="protein sequence ID" value="QFU80152.1"/>
    <property type="molecule type" value="Genomic_DNA"/>
</dbReference>
<dbReference type="PANTHER" id="PTHR33642:SF4">
    <property type="entry name" value="COX1_OXI3 INTRON 1 PROTEIN-RELATED"/>
    <property type="match status" value="1"/>
</dbReference>
<sequence length="134" mass="15687">MEKRKGQTEAPIPIHGIKKVRAKGIRGTLRNDPNYRRLWYVRYADDFLLGFVGIKIEAIQIEKDITNFLEQKLELKVSKEKSGIKHAQHQGVQYLSFTIRCADPEKYSLRASRRLIREPESPAKLHFENIRISR</sequence>
<name>A0A5P9NW21_COLSC</name>
<dbReference type="AlphaFoldDB" id="A0A5P9NW21"/>
<dbReference type="PANTHER" id="PTHR33642">
    <property type="entry name" value="COX1/OXI3 INTRON 1 PROTEIN-RELATED"/>
    <property type="match status" value="1"/>
</dbReference>
<dbReference type="SUPFAM" id="SSF56672">
    <property type="entry name" value="DNA/RNA polymerases"/>
    <property type="match status" value="1"/>
</dbReference>
<reference evidence="1" key="1">
    <citation type="submission" date="2019-10" db="EMBL/GenBank/DDBJ databases">
        <title>Complete mitogenome of the streptophyte green alga Coleochaete scutata (Coleochaetophyceae).</title>
        <authorList>
            <person name="Turmel M."/>
            <person name="Otis C."/>
            <person name="Lemieux C."/>
        </authorList>
    </citation>
    <scope>NUCLEOTIDE SEQUENCE</scope>
</reference>
<accession>A0A5P9NW21</accession>
<dbReference type="GO" id="GO:0003964">
    <property type="term" value="F:RNA-directed DNA polymerase activity"/>
    <property type="evidence" value="ECO:0007669"/>
    <property type="project" value="TreeGrafter"/>
</dbReference>
<dbReference type="RefSeq" id="YP_009710047.1">
    <property type="nucleotide sequence ID" value="NC_045180.1"/>
</dbReference>
<organism evidence="1">
    <name type="scientific">Coleochaete scutata</name>
    <dbReference type="NCBI Taxonomy" id="3125"/>
    <lineage>
        <taxon>Eukaryota</taxon>
        <taxon>Viridiplantae</taxon>
        <taxon>Streptophyta</taxon>
        <taxon>Coleochaetophyceae</taxon>
        <taxon>Coleochaetales</taxon>
        <taxon>Coleochaetaceae</taxon>
        <taxon>Coleochaete</taxon>
    </lineage>
</organism>
<protein>
    <recommendedName>
        <fullName evidence="2">Reverse transcriptase domain-containing protein</fullName>
    </recommendedName>
</protein>
<dbReference type="GeneID" id="42369867"/>
<geneLocation type="mitochondrion" evidence="1"/>
<gene>
    <name evidence="1" type="primary">orf134</name>
</gene>
<evidence type="ECO:0000313" key="1">
    <source>
        <dbReference type="EMBL" id="QFU80152.1"/>
    </source>
</evidence>
<keyword evidence="1" id="KW-0496">Mitochondrion</keyword>
<dbReference type="GO" id="GO:0005739">
    <property type="term" value="C:mitochondrion"/>
    <property type="evidence" value="ECO:0007669"/>
    <property type="project" value="TreeGrafter"/>
</dbReference>
<dbReference type="InterPro" id="IPR043502">
    <property type="entry name" value="DNA/RNA_pol_sf"/>
</dbReference>
<evidence type="ECO:0008006" key="2">
    <source>
        <dbReference type="Google" id="ProtNLM"/>
    </source>
</evidence>